<reference evidence="2" key="1">
    <citation type="submission" date="2021-04" db="EMBL/GenBank/DDBJ databases">
        <title>Genome based classification of Actinospica acidithermotolerans sp. nov., an actinobacterium isolated from an Indonesian hot spring.</title>
        <authorList>
            <person name="Kusuma A.B."/>
            <person name="Putra K.E."/>
            <person name="Nafisah S."/>
            <person name="Loh J."/>
            <person name="Nouioui I."/>
            <person name="Goodfellow M."/>
        </authorList>
    </citation>
    <scope>NUCLEOTIDE SEQUENCE</scope>
    <source>
        <strain evidence="2">CSCA 57</strain>
    </source>
</reference>
<evidence type="ECO:0000256" key="1">
    <source>
        <dbReference type="SAM" id="MobiDB-lite"/>
    </source>
</evidence>
<organism evidence="2 3">
    <name type="scientific">Actinospica durhamensis</name>
    <dbReference type="NCBI Taxonomy" id="1508375"/>
    <lineage>
        <taxon>Bacteria</taxon>
        <taxon>Bacillati</taxon>
        <taxon>Actinomycetota</taxon>
        <taxon>Actinomycetes</taxon>
        <taxon>Catenulisporales</taxon>
        <taxon>Actinospicaceae</taxon>
        <taxon>Actinospica</taxon>
    </lineage>
</organism>
<feature type="region of interest" description="Disordered" evidence="1">
    <location>
        <begin position="482"/>
        <end position="514"/>
    </location>
</feature>
<proteinExistence type="predicted"/>
<keyword evidence="3" id="KW-1185">Reference proteome</keyword>
<comment type="caution">
    <text evidence="2">The sequence shown here is derived from an EMBL/GenBank/DDBJ whole genome shotgun (WGS) entry which is preliminary data.</text>
</comment>
<dbReference type="RefSeq" id="WP_212527178.1">
    <property type="nucleotide sequence ID" value="NZ_JAGSOG010000014.1"/>
</dbReference>
<evidence type="ECO:0000313" key="2">
    <source>
        <dbReference type="EMBL" id="MBR7832654.1"/>
    </source>
</evidence>
<protein>
    <submittedName>
        <fullName evidence="2">Uncharacterized protein</fullName>
    </submittedName>
</protein>
<name>A0A941ERU0_9ACTN</name>
<dbReference type="Proteomes" id="UP000675781">
    <property type="component" value="Unassembled WGS sequence"/>
</dbReference>
<accession>A0A941ERU0</accession>
<evidence type="ECO:0000313" key="3">
    <source>
        <dbReference type="Proteomes" id="UP000675781"/>
    </source>
</evidence>
<gene>
    <name evidence="2" type="ORF">KDL01_05250</name>
</gene>
<sequence>MSTLTALARARAARAGHAVPIAAVRHVHLSDEPLVVVPVMQAGEAAAPLAVLVGTSRSTPELLVVAQPRNRDQRFAFLTSFARVLLPYIESRRVDTETVEATKNHEEWERYTEAPQLILPNSGGIEALRLLGRSSRFRTIDGPYPVDPLVPLLGRYLTWFAEDRAAMPGSSVCLALTSVLAQHWATGQSALEDQHLPALLGWIDPPAGLSGAEAALRAEDPDLVPPAGPVTDPAFDTGVLAPLVRAQELARAADDVRAVSLAEQELRSALEAQLLPTWETAWHAIDVLRSLPVAASDEIRWQVDRGRFTDFATALEDGAPPQPKRPTAVSAARRLADLEAAQLSYDRSQAIDDPLVLAGYRVGGEAFAGRVIAVDAERQEIKGKRAWPRPLVRLLTEDEVILRPGAKLASPVRVGQTVRLRSVRVADGARGGTGEGGDRGSGSGYEVELELLSGMGRGKTPEPGSLPEVGEQRCYATFLAEQRGTRPELPDADQTPWTHGGPPWPPVARAEDQSEAWGLERGASEVDDAGIAAARAELADGAGLGTGGWE</sequence>
<dbReference type="EMBL" id="JAGSOG010000014">
    <property type="protein sequence ID" value="MBR7832654.1"/>
    <property type="molecule type" value="Genomic_DNA"/>
</dbReference>
<dbReference type="AlphaFoldDB" id="A0A941ERU0"/>